<feature type="chain" id="PRO_5012791336" evidence="1">
    <location>
        <begin position="16"/>
        <end position="63"/>
    </location>
</feature>
<proteinExistence type="predicted"/>
<evidence type="ECO:0000313" key="2">
    <source>
        <dbReference type="EMBL" id="KOF92929.1"/>
    </source>
</evidence>
<protein>
    <submittedName>
        <fullName evidence="2">Uncharacterized protein</fullName>
    </submittedName>
</protein>
<dbReference type="AlphaFoldDB" id="A0A0L8HUQ5"/>
<organism evidence="2">
    <name type="scientific">Octopus bimaculoides</name>
    <name type="common">California two-spotted octopus</name>
    <dbReference type="NCBI Taxonomy" id="37653"/>
    <lineage>
        <taxon>Eukaryota</taxon>
        <taxon>Metazoa</taxon>
        <taxon>Spiralia</taxon>
        <taxon>Lophotrochozoa</taxon>
        <taxon>Mollusca</taxon>
        <taxon>Cephalopoda</taxon>
        <taxon>Coleoidea</taxon>
        <taxon>Octopodiformes</taxon>
        <taxon>Octopoda</taxon>
        <taxon>Incirrata</taxon>
        <taxon>Octopodidae</taxon>
        <taxon>Octopus</taxon>
    </lineage>
</organism>
<gene>
    <name evidence="2" type="ORF">OCBIM_22005646mg</name>
</gene>
<sequence length="63" mass="7075">MKFYLAILFVAACQAFSITSMIEKEAFDLLIKEATQELEQLAGTEIERTLTAEGIHITPSELR</sequence>
<evidence type="ECO:0000256" key="1">
    <source>
        <dbReference type="SAM" id="SignalP"/>
    </source>
</evidence>
<feature type="signal peptide" evidence="1">
    <location>
        <begin position="1"/>
        <end position="15"/>
    </location>
</feature>
<keyword evidence="1" id="KW-0732">Signal</keyword>
<accession>A0A0L8HUQ5</accession>
<name>A0A0L8HUQ5_OCTBM</name>
<reference evidence="2" key="1">
    <citation type="submission" date="2015-07" db="EMBL/GenBank/DDBJ databases">
        <title>MeaNS - Measles Nucleotide Surveillance Program.</title>
        <authorList>
            <person name="Tran T."/>
            <person name="Druce J."/>
        </authorList>
    </citation>
    <scope>NUCLEOTIDE SEQUENCE</scope>
    <source>
        <strain evidence="2">UCB-OBI-ISO-001</strain>
        <tissue evidence="2">Gonad</tissue>
    </source>
</reference>
<dbReference type="EMBL" id="KQ417269">
    <property type="protein sequence ID" value="KOF92929.1"/>
    <property type="molecule type" value="Genomic_DNA"/>
</dbReference>